<dbReference type="EMBL" id="FWFP01000001">
    <property type="protein sequence ID" value="SLN12187.1"/>
    <property type="molecule type" value="Genomic_DNA"/>
</dbReference>
<keyword evidence="1" id="KW-0732">Signal</keyword>
<sequence>MKWRLKTTLAVVRVAMLSLMFLTLAQVASAKGWDVDVRAFDNITAVLNRLDPTKAGYSCPEHFHPVQLSVEIDEFKKMTVKAIGSEFFHSNVVDQAIAEENLTLSLKVSVLGCAYKQHLLVRKGYVAANGDLGVGRMENVRFLYADDQDDNTLSAAYRAYIANPPAEPSARDAEAAGSSESIQPIGFFTLAFDWEPTFLADAKREGDWVHLGLTWLRIKVLPEDN</sequence>
<feature type="signal peptide" evidence="1">
    <location>
        <begin position="1"/>
        <end position="30"/>
    </location>
</feature>
<keyword evidence="3" id="KW-1185">Reference proteome</keyword>
<dbReference type="AlphaFoldDB" id="A0A1X6Y6Z3"/>
<name>A0A1X6Y6Z3_9RHOB</name>
<dbReference type="Proteomes" id="UP000193778">
    <property type="component" value="Unassembled WGS sequence"/>
</dbReference>
<gene>
    <name evidence="2" type="ORF">RUM8411_00226</name>
</gene>
<feature type="chain" id="PRO_5012936858" evidence="1">
    <location>
        <begin position="31"/>
        <end position="225"/>
    </location>
</feature>
<evidence type="ECO:0000313" key="2">
    <source>
        <dbReference type="EMBL" id="SLN12187.1"/>
    </source>
</evidence>
<accession>A0A1X6Y6Z3</accession>
<proteinExistence type="predicted"/>
<organism evidence="2 3">
    <name type="scientific">Ruegeria meonggei</name>
    <dbReference type="NCBI Taxonomy" id="1446476"/>
    <lineage>
        <taxon>Bacteria</taxon>
        <taxon>Pseudomonadati</taxon>
        <taxon>Pseudomonadota</taxon>
        <taxon>Alphaproteobacteria</taxon>
        <taxon>Rhodobacterales</taxon>
        <taxon>Roseobacteraceae</taxon>
        <taxon>Ruegeria</taxon>
    </lineage>
</organism>
<reference evidence="3" key="1">
    <citation type="submission" date="2017-03" db="EMBL/GenBank/DDBJ databases">
        <authorList>
            <person name="Rodrigo-Torres L."/>
            <person name="Arahal R.D."/>
            <person name="Lucena T."/>
        </authorList>
    </citation>
    <scope>NUCLEOTIDE SEQUENCE [LARGE SCALE GENOMIC DNA]</scope>
    <source>
        <strain evidence="3">CECT 8411</strain>
    </source>
</reference>
<evidence type="ECO:0000256" key="1">
    <source>
        <dbReference type="SAM" id="SignalP"/>
    </source>
</evidence>
<protein>
    <submittedName>
        <fullName evidence="2">Uncharacterized protein</fullName>
    </submittedName>
</protein>
<evidence type="ECO:0000313" key="3">
    <source>
        <dbReference type="Proteomes" id="UP000193778"/>
    </source>
</evidence>